<dbReference type="Proteomes" id="UP000250079">
    <property type="component" value="Chromosome"/>
</dbReference>
<name>A0A2Z2P1D2_9GAMM</name>
<dbReference type="Pfam" id="PF06005">
    <property type="entry name" value="ZapB"/>
    <property type="match status" value="1"/>
</dbReference>
<evidence type="ECO:0008006" key="6">
    <source>
        <dbReference type="Google" id="ProtNLM"/>
    </source>
</evidence>
<dbReference type="GO" id="GO:0005737">
    <property type="term" value="C:cytoplasm"/>
    <property type="evidence" value="ECO:0007669"/>
    <property type="project" value="InterPro"/>
</dbReference>
<keyword evidence="2" id="KW-0131">Cell cycle</keyword>
<evidence type="ECO:0000256" key="1">
    <source>
        <dbReference type="ARBA" id="ARBA00023054"/>
    </source>
</evidence>
<evidence type="ECO:0000256" key="2">
    <source>
        <dbReference type="ARBA" id="ARBA00023210"/>
    </source>
</evidence>
<dbReference type="EMBL" id="CP018632">
    <property type="protein sequence ID" value="ASJ75978.1"/>
    <property type="molecule type" value="Genomic_DNA"/>
</dbReference>
<proteinExistence type="predicted"/>
<keyword evidence="1 3" id="KW-0175">Coiled coil</keyword>
<sequence>MSVNQPDEAVGMSRSIVDVQFDALEARMTTLITLCTRLKQENQSLREQQHSLVEERARLIEKNETARSKVEQMIVRLKSLELNQ</sequence>
<keyword evidence="2" id="KW-0132">Cell division</keyword>
<dbReference type="InterPro" id="IPR009252">
    <property type="entry name" value="Cell_div_ZapB"/>
</dbReference>
<dbReference type="NCBIfam" id="TIGR02449">
    <property type="entry name" value="TIGR02449 family protein"/>
    <property type="match status" value="1"/>
</dbReference>
<organism evidence="4 5">
    <name type="scientific">Granulosicoccus antarcticus IMCC3135</name>
    <dbReference type="NCBI Taxonomy" id="1192854"/>
    <lineage>
        <taxon>Bacteria</taxon>
        <taxon>Pseudomonadati</taxon>
        <taxon>Pseudomonadota</taxon>
        <taxon>Gammaproteobacteria</taxon>
        <taxon>Chromatiales</taxon>
        <taxon>Granulosicoccaceae</taxon>
        <taxon>Granulosicoccus</taxon>
    </lineage>
</organism>
<dbReference type="GO" id="GO:0043093">
    <property type="term" value="P:FtsZ-dependent cytokinesis"/>
    <property type="evidence" value="ECO:0007669"/>
    <property type="project" value="InterPro"/>
</dbReference>
<evidence type="ECO:0000313" key="4">
    <source>
        <dbReference type="EMBL" id="ASJ75978.1"/>
    </source>
</evidence>
<feature type="coiled-coil region" evidence="3">
    <location>
        <begin position="28"/>
        <end position="83"/>
    </location>
</feature>
<reference evidence="4 5" key="1">
    <citation type="submission" date="2016-12" db="EMBL/GenBank/DDBJ databases">
        <authorList>
            <person name="Song W.-J."/>
            <person name="Kurnit D.M."/>
        </authorList>
    </citation>
    <scope>NUCLEOTIDE SEQUENCE [LARGE SCALE GENOMIC DNA]</scope>
    <source>
        <strain evidence="4 5">IMCC3135</strain>
    </source>
</reference>
<dbReference type="KEGG" id="gai:IMCC3135_29640"/>
<accession>A0A2Z2P1D2</accession>
<keyword evidence="5" id="KW-1185">Reference proteome</keyword>
<gene>
    <name evidence="4" type="ORF">IMCC3135_29640</name>
</gene>
<evidence type="ECO:0000313" key="5">
    <source>
        <dbReference type="Proteomes" id="UP000250079"/>
    </source>
</evidence>
<evidence type="ECO:0000256" key="3">
    <source>
        <dbReference type="SAM" id="Coils"/>
    </source>
</evidence>
<keyword evidence="2" id="KW-0717">Septation</keyword>
<dbReference type="AlphaFoldDB" id="A0A2Z2P1D2"/>
<dbReference type="Gene3D" id="1.20.5.340">
    <property type="match status" value="1"/>
</dbReference>
<dbReference type="InterPro" id="IPR012662">
    <property type="entry name" value="CHP02449"/>
</dbReference>
<dbReference type="GO" id="GO:0000917">
    <property type="term" value="P:division septum assembly"/>
    <property type="evidence" value="ECO:0007669"/>
    <property type="project" value="UniProtKB-KW"/>
</dbReference>
<protein>
    <recommendedName>
        <fullName evidence="6">Cell division protein ZapB</fullName>
    </recommendedName>
</protein>
<dbReference type="RefSeq" id="WP_418251412.1">
    <property type="nucleotide sequence ID" value="NZ_CP018632.1"/>
</dbReference>